<dbReference type="PANTHER" id="PTHR48100">
    <property type="entry name" value="BROAD-SPECIFICITY PHOSPHATASE YOR283W-RELATED"/>
    <property type="match status" value="1"/>
</dbReference>
<proteinExistence type="predicted"/>
<name>A0A9D1CST1_9FIRM</name>
<dbReference type="InterPro" id="IPR029033">
    <property type="entry name" value="His_PPase_superfam"/>
</dbReference>
<evidence type="ECO:0000313" key="3">
    <source>
        <dbReference type="Proteomes" id="UP000824262"/>
    </source>
</evidence>
<comment type="caution">
    <text evidence="2">The sequence shown here is derived from an EMBL/GenBank/DDBJ whole genome shotgun (WGS) entry which is preliminary data.</text>
</comment>
<dbReference type="InterPro" id="IPR003607">
    <property type="entry name" value="HD/PDEase_dom"/>
</dbReference>
<organism evidence="2 3">
    <name type="scientific">Candidatus Scatomorpha intestinavium</name>
    <dbReference type="NCBI Taxonomy" id="2840922"/>
    <lineage>
        <taxon>Bacteria</taxon>
        <taxon>Bacillati</taxon>
        <taxon>Bacillota</taxon>
        <taxon>Clostridia</taxon>
        <taxon>Eubacteriales</taxon>
        <taxon>Candidatus Scatomorpha</taxon>
    </lineage>
</organism>
<dbReference type="InterPro" id="IPR013078">
    <property type="entry name" value="His_Pase_superF_clade-1"/>
</dbReference>
<dbReference type="InterPro" id="IPR006675">
    <property type="entry name" value="HDIG_dom"/>
</dbReference>
<dbReference type="AlphaFoldDB" id="A0A9D1CST1"/>
<dbReference type="GO" id="GO:0016791">
    <property type="term" value="F:phosphatase activity"/>
    <property type="evidence" value="ECO:0007669"/>
    <property type="project" value="TreeGrafter"/>
</dbReference>
<dbReference type="CDD" id="cd00077">
    <property type="entry name" value="HDc"/>
    <property type="match status" value="1"/>
</dbReference>
<dbReference type="Gene3D" id="1.10.3210.10">
    <property type="entry name" value="Hypothetical protein af1432"/>
    <property type="match status" value="1"/>
</dbReference>
<protein>
    <submittedName>
        <fullName evidence="2">Histidine phosphatase family protein</fullName>
    </submittedName>
</protein>
<dbReference type="NCBIfam" id="TIGR00277">
    <property type="entry name" value="HDIG"/>
    <property type="match status" value="1"/>
</dbReference>
<dbReference type="Proteomes" id="UP000824262">
    <property type="component" value="Unassembled WGS sequence"/>
</dbReference>
<evidence type="ECO:0000313" key="2">
    <source>
        <dbReference type="EMBL" id="HIQ78936.1"/>
    </source>
</evidence>
<dbReference type="InterPro" id="IPR006674">
    <property type="entry name" value="HD_domain"/>
</dbReference>
<dbReference type="SUPFAM" id="SSF53254">
    <property type="entry name" value="Phosphoglycerate mutase-like"/>
    <property type="match status" value="1"/>
</dbReference>
<evidence type="ECO:0000259" key="1">
    <source>
        <dbReference type="Pfam" id="PF01966"/>
    </source>
</evidence>
<dbReference type="InterPro" id="IPR050275">
    <property type="entry name" value="PGM_Phosphatase"/>
</dbReference>
<dbReference type="Pfam" id="PF01966">
    <property type="entry name" value="HD"/>
    <property type="match status" value="1"/>
</dbReference>
<dbReference type="Gene3D" id="3.40.50.1240">
    <property type="entry name" value="Phosphoglycerate mutase-like"/>
    <property type="match status" value="1"/>
</dbReference>
<dbReference type="CDD" id="cd07067">
    <property type="entry name" value="HP_PGM_like"/>
    <property type="match status" value="1"/>
</dbReference>
<dbReference type="SUPFAM" id="SSF109604">
    <property type="entry name" value="HD-domain/PDEase-like"/>
    <property type="match status" value="1"/>
</dbReference>
<sequence>MRNLYFIRHGDVAMPGGVRRCVGSSDYPLSALGRLRAVLLAPGYEGREVGEVFSSPLSRAEETAALMGARPVVLAGLEEAGMGEWDGLPFDDIREAWPELFARRGKEPYLLPPGAEPAEAVLARFTNAVEDALECTRGDLVFVTHRTALRLFLSRALGMDAAAAARLELKYGSVTHLEYEGGSYSLRGRAGKRPRPELLPGLCRRMLAAAAPDKVAAHCRAVEREALSLVCSLAAAGIWLNEFDVSAAALLHDIARTEPEHAQRGAEYLNELGYPRVADIIRQHHGLDDPELIDEAAVVFIADKRVQGTEYVGVEERFAASEAKCVTPEAKAAHAYQLEISRGIERRLAGLGVRQRRGV</sequence>
<dbReference type="EMBL" id="DVGA01000066">
    <property type="protein sequence ID" value="HIQ78936.1"/>
    <property type="molecule type" value="Genomic_DNA"/>
</dbReference>
<reference evidence="2" key="2">
    <citation type="journal article" date="2021" name="PeerJ">
        <title>Extensive microbial diversity within the chicken gut microbiome revealed by metagenomics and culture.</title>
        <authorList>
            <person name="Gilroy R."/>
            <person name="Ravi A."/>
            <person name="Getino M."/>
            <person name="Pursley I."/>
            <person name="Horton D.L."/>
            <person name="Alikhan N.F."/>
            <person name="Baker D."/>
            <person name="Gharbi K."/>
            <person name="Hall N."/>
            <person name="Watson M."/>
            <person name="Adriaenssens E.M."/>
            <person name="Foster-Nyarko E."/>
            <person name="Jarju S."/>
            <person name="Secka A."/>
            <person name="Antonio M."/>
            <person name="Oren A."/>
            <person name="Chaudhuri R.R."/>
            <person name="La Ragione R."/>
            <person name="Hildebrand F."/>
            <person name="Pallen M.J."/>
        </authorList>
    </citation>
    <scope>NUCLEOTIDE SEQUENCE</scope>
    <source>
        <strain evidence="2">ChiBcolR7-354</strain>
    </source>
</reference>
<gene>
    <name evidence="2" type="ORF">IAB77_06715</name>
</gene>
<feature type="domain" description="HD" evidence="1">
    <location>
        <begin position="217"/>
        <end position="304"/>
    </location>
</feature>
<dbReference type="Pfam" id="PF00300">
    <property type="entry name" value="His_Phos_1"/>
    <property type="match status" value="1"/>
</dbReference>
<dbReference type="SMART" id="SM00855">
    <property type="entry name" value="PGAM"/>
    <property type="match status" value="1"/>
</dbReference>
<reference evidence="2" key="1">
    <citation type="submission" date="2020-10" db="EMBL/GenBank/DDBJ databases">
        <authorList>
            <person name="Gilroy R."/>
        </authorList>
    </citation>
    <scope>NUCLEOTIDE SEQUENCE</scope>
    <source>
        <strain evidence="2">ChiBcolR7-354</strain>
    </source>
</reference>
<accession>A0A9D1CST1</accession>